<name>A0AAD7ALZ0_9AGAR</name>
<keyword evidence="3" id="KW-1185">Reference proteome</keyword>
<dbReference type="Proteomes" id="UP001218218">
    <property type="component" value="Unassembled WGS sequence"/>
</dbReference>
<comment type="caution">
    <text evidence="2">The sequence shown here is derived from an EMBL/GenBank/DDBJ whole genome shotgun (WGS) entry which is preliminary data.</text>
</comment>
<dbReference type="EMBL" id="JARIHO010000004">
    <property type="protein sequence ID" value="KAJ7362559.1"/>
    <property type="molecule type" value="Genomic_DNA"/>
</dbReference>
<reference evidence="2" key="1">
    <citation type="submission" date="2023-03" db="EMBL/GenBank/DDBJ databases">
        <title>Massive genome expansion in bonnet fungi (Mycena s.s.) driven by repeated elements and novel gene families across ecological guilds.</title>
        <authorList>
            <consortium name="Lawrence Berkeley National Laboratory"/>
            <person name="Harder C.B."/>
            <person name="Miyauchi S."/>
            <person name="Viragh M."/>
            <person name="Kuo A."/>
            <person name="Thoen E."/>
            <person name="Andreopoulos B."/>
            <person name="Lu D."/>
            <person name="Skrede I."/>
            <person name="Drula E."/>
            <person name="Henrissat B."/>
            <person name="Morin E."/>
            <person name="Kohler A."/>
            <person name="Barry K."/>
            <person name="LaButti K."/>
            <person name="Morin E."/>
            <person name="Salamov A."/>
            <person name="Lipzen A."/>
            <person name="Mereny Z."/>
            <person name="Hegedus B."/>
            <person name="Baldrian P."/>
            <person name="Stursova M."/>
            <person name="Weitz H."/>
            <person name="Taylor A."/>
            <person name="Grigoriev I.V."/>
            <person name="Nagy L.G."/>
            <person name="Martin F."/>
            <person name="Kauserud H."/>
        </authorList>
    </citation>
    <scope>NUCLEOTIDE SEQUENCE</scope>
    <source>
        <strain evidence="2">CBHHK002</strain>
    </source>
</reference>
<dbReference type="AlphaFoldDB" id="A0AAD7ALZ0"/>
<accession>A0AAD7ALZ0</accession>
<feature type="chain" id="PRO_5042102180" evidence="1">
    <location>
        <begin position="26"/>
        <end position="244"/>
    </location>
</feature>
<protein>
    <submittedName>
        <fullName evidence="2">Uncharacterized protein</fullName>
    </submittedName>
</protein>
<proteinExistence type="predicted"/>
<organism evidence="2 3">
    <name type="scientific">Mycena albidolilacea</name>
    <dbReference type="NCBI Taxonomy" id="1033008"/>
    <lineage>
        <taxon>Eukaryota</taxon>
        <taxon>Fungi</taxon>
        <taxon>Dikarya</taxon>
        <taxon>Basidiomycota</taxon>
        <taxon>Agaricomycotina</taxon>
        <taxon>Agaricomycetes</taxon>
        <taxon>Agaricomycetidae</taxon>
        <taxon>Agaricales</taxon>
        <taxon>Marasmiineae</taxon>
        <taxon>Mycenaceae</taxon>
        <taxon>Mycena</taxon>
    </lineage>
</organism>
<gene>
    <name evidence="2" type="ORF">DFH08DRAFT_799582</name>
</gene>
<evidence type="ECO:0000256" key="1">
    <source>
        <dbReference type="SAM" id="SignalP"/>
    </source>
</evidence>
<keyword evidence="1" id="KW-0732">Signal</keyword>
<feature type="signal peptide" evidence="1">
    <location>
        <begin position="1"/>
        <end position="25"/>
    </location>
</feature>
<evidence type="ECO:0000313" key="3">
    <source>
        <dbReference type="Proteomes" id="UP001218218"/>
    </source>
</evidence>
<evidence type="ECO:0000313" key="2">
    <source>
        <dbReference type="EMBL" id="KAJ7362559.1"/>
    </source>
</evidence>
<sequence>MTGQSLPRTALRLVATLILVPSCYTPTENTVVIMIDYAELIPSQVDVTHSNGSFSRVYFRDVDPDSQLLLLHVRVKNRATELQHQMFFSTPCGVWVSTEDRNAVSSVFRVAFDTRSSDVWVVAPPDFEYDTTGSTSISLPYLPSFVGGTTGIGNVASAATRILLKVGPTQILDLGLDGLIRLAFSGDDNSEIESTLGPSVNQPFLFNVFDKMTVDNFIGISLFRTDDLEDSADASFTINALDET</sequence>